<evidence type="ECO:0000259" key="1">
    <source>
        <dbReference type="PROSITE" id="PS50902"/>
    </source>
</evidence>
<dbReference type="Proteomes" id="UP001218895">
    <property type="component" value="Chromosome"/>
</dbReference>
<dbReference type="GO" id="GO:0010181">
    <property type="term" value="F:FMN binding"/>
    <property type="evidence" value="ECO:0007669"/>
    <property type="project" value="InterPro"/>
</dbReference>
<dbReference type="Pfam" id="PF00258">
    <property type="entry name" value="Flavodoxin_1"/>
    <property type="match status" value="1"/>
</dbReference>
<sequence>MAVREICKGVYSVGVIDWDREVFDNLLPIPEGTTYNSYLIEGSEKTVLIDGVDFGFEEEFITNLARSGVSKIDYIVVNHSEQDHSGAIPVFLELFPGAKVVTSEKCKEFLKIFHNIPDFRIIVVGDGETISLGDKTLEFLITPWVHWPDTMMTYLREDKILFSCDFFGSHYATGNLFVDDDREMHYVLAKRYFAGIMMPFRGKVKDYLDRLSGYELEIIAPSHGPLYKDTNYIIDAYTEWSSDKVRNRVIIPYISMHGSTEKMVKYLTEALLSRGIEVRPFNLANADIGRIAMDLLDAATIIVASPTVLFGPHPKAANIAFLANILKPKARLVGIIGSYGWGGKTVNSLSAMIGKLDVEVLDPVYIKGLPDEEAYAGIEKLADEILNKHKEYNIL</sequence>
<keyword evidence="3" id="KW-1185">Reference proteome</keyword>
<dbReference type="InterPro" id="IPR016440">
    <property type="entry name" value="Rubredoxin-O_OxRdtase"/>
</dbReference>
<feature type="domain" description="Flavodoxin-like" evidence="1">
    <location>
        <begin position="249"/>
        <end position="386"/>
    </location>
</feature>
<dbReference type="GeneID" id="79950199"/>
<organism evidence="2 3">
    <name type="scientific">Methanomicrobium antiquum</name>
    <dbReference type="NCBI Taxonomy" id="487686"/>
    <lineage>
        <taxon>Archaea</taxon>
        <taxon>Methanobacteriati</taxon>
        <taxon>Methanobacteriota</taxon>
        <taxon>Stenosarchaea group</taxon>
        <taxon>Methanomicrobia</taxon>
        <taxon>Methanomicrobiales</taxon>
        <taxon>Methanomicrobiaceae</taxon>
        <taxon>Methanomicrobium</taxon>
    </lineage>
</organism>
<dbReference type="GO" id="GO:0009055">
    <property type="term" value="F:electron transfer activity"/>
    <property type="evidence" value="ECO:0007669"/>
    <property type="project" value="InterPro"/>
</dbReference>
<accession>A0AAF0FNS7</accession>
<evidence type="ECO:0000313" key="2">
    <source>
        <dbReference type="EMBL" id="WFN35969.1"/>
    </source>
</evidence>
<dbReference type="InterPro" id="IPR001279">
    <property type="entry name" value="Metallo-B-lactamas"/>
</dbReference>
<dbReference type="AlphaFoldDB" id="A0AAF0FNS7"/>
<dbReference type="CDD" id="cd07709">
    <property type="entry name" value="flavodiiron_proteins_MBL-fold"/>
    <property type="match status" value="1"/>
</dbReference>
<dbReference type="GO" id="GO:0046872">
    <property type="term" value="F:metal ion binding"/>
    <property type="evidence" value="ECO:0007669"/>
    <property type="project" value="InterPro"/>
</dbReference>
<proteinExistence type="predicted"/>
<dbReference type="EMBL" id="CP091092">
    <property type="protein sequence ID" value="WFN35969.1"/>
    <property type="molecule type" value="Genomic_DNA"/>
</dbReference>
<dbReference type="KEGG" id="manq:L1994_07335"/>
<dbReference type="Pfam" id="PF19583">
    <property type="entry name" value="ODP"/>
    <property type="match status" value="1"/>
</dbReference>
<dbReference type="InterPro" id="IPR029039">
    <property type="entry name" value="Flavoprotein-like_sf"/>
</dbReference>
<dbReference type="PANTHER" id="PTHR43717:SF1">
    <property type="entry name" value="ANAEROBIC NITRIC OXIDE REDUCTASE FLAVORUBREDOXIN"/>
    <property type="match status" value="1"/>
</dbReference>
<dbReference type="Gene3D" id="3.60.15.10">
    <property type="entry name" value="Ribonuclease Z/Hydroxyacylglutathione hydrolase-like"/>
    <property type="match status" value="1"/>
</dbReference>
<protein>
    <submittedName>
        <fullName evidence="2">FprA family A-type flavoprotein</fullName>
    </submittedName>
</protein>
<reference evidence="2" key="1">
    <citation type="submission" date="2022-01" db="EMBL/GenBank/DDBJ databases">
        <title>Complete genome of Methanomicrobium antiquum DSM 21220.</title>
        <authorList>
            <person name="Chen S.-C."/>
            <person name="You Y.-T."/>
            <person name="Zhou Y.-Z."/>
            <person name="Lai M.-C."/>
        </authorList>
    </citation>
    <scope>NUCLEOTIDE SEQUENCE</scope>
    <source>
        <strain evidence="2">DSM 21220</strain>
    </source>
</reference>
<evidence type="ECO:0000313" key="3">
    <source>
        <dbReference type="Proteomes" id="UP001218895"/>
    </source>
</evidence>
<gene>
    <name evidence="2" type="ORF">L1994_07335</name>
</gene>
<dbReference type="InterPro" id="IPR008254">
    <property type="entry name" value="Flavodoxin/NO_synth"/>
</dbReference>
<dbReference type="SUPFAM" id="SSF52218">
    <property type="entry name" value="Flavoproteins"/>
    <property type="match status" value="1"/>
</dbReference>
<dbReference type="GO" id="GO:0016491">
    <property type="term" value="F:oxidoreductase activity"/>
    <property type="evidence" value="ECO:0007669"/>
    <property type="project" value="InterPro"/>
</dbReference>
<dbReference type="InterPro" id="IPR036866">
    <property type="entry name" value="RibonucZ/Hydroxyglut_hydro"/>
</dbReference>
<name>A0AAF0FNS7_9EURY</name>
<dbReference type="PIRSF" id="PIRSF005243">
    <property type="entry name" value="ROO"/>
    <property type="match status" value="1"/>
</dbReference>
<dbReference type="SMART" id="SM00849">
    <property type="entry name" value="Lactamase_B"/>
    <property type="match status" value="1"/>
</dbReference>
<dbReference type="PANTHER" id="PTHR43717">
    <property type="entry name" value="ANAEROBIC NITRIC OXIDE REDUCTASE FLAVORUBREDOXIN"/>
    <property type="match status" value="1"/>
</dbReference>
<dbReference type="PROSITE" id="PS50902">
    <property type="entry name" value="FLAVODOXIN_LIKE"/>
    <property type="match status" value="1"/>
</dbReference>
<dbReference type="Gene3D" id="3.40.50.360">
    <property type="match status" value="1"/>
</dbReference>
<dbReference type="InterPro" id="IPR045761">
    <property type="entry name" value="ODP_dom"/>
</dbReference>
<dbReference type="RefSeq" id="WP_278098807.1">
    <property type="nucleotide sequence ID" value="NZ_CP091092.1"/>
</dbReference>
<dbReference type="SUPFAM" id="SSF56281">
    <property type="entry name" value="Metallo-hydrolase/oxidoreductase"/>
    <property type="match status" value="1"/>
</dbReference>